<feature type="compositionally biased region" description="Basic residues" evidence="1">
    <location>
        <begin position="164"/>
        <end position="173"/>
    </location>
</feature>
<evidence type="ECO:0000313" key="3">
    <source>
        <dbReference type="Proteomes" id="UP001642484"/>
    </source>
</evidence>
<dbReference type="Proteomes" id="UP001642484">
    <property type="component" value="Unassembled WGS sequence"/>
</dbReference>
<dbReference type="EMBL" id="CAXAMN010005714">
    <property type="protein sequence ID" value="CAK9015090.1"/>
    <property type="molecule type" value="Genomic_DNA"/>
</dbReference>
<sequence>MEIHVRPLHGGARIKSVFVGPSSPNHSHLGLHTRCHIRGNHESLCLRKKRPSSQEAFQGRPRAIISLNLFNGFRLLCDKSPVPEDLRVHVETLAFKHLGCEINQQRVDGVTEAFLELVTQNVPDLPPGSVNVWQKVLTYTGSCCRRGHRVLSANLGGAGGPPKTSKRRGAFRT</sequence>
<feature type="region of interest" description="Disordered" evidence="1">
    <location>
        <begin position="154"/>
        <end position="173"/>
    </location>
</feature>
<reference evidence="2 3" key="1">
    <citation type="submission" date="2024-02" db="EMBL/GenBank/DDBJ databases">
        <authorList>
            <person name="Chen Y."/>
            <person name="Shah S."/>
            <person name="Dougan E. K."/>
            <person name="Thang M."/>
            <person name="Chan C."/>
        </authorList>
    </citation>
    <scope>NUCLEOTIDE SEQUENCE [LARGE SCALE GENOMIC DNA]</scope>
</reference>
<name>A0ABP0JKX1_9DINO</name>
<organism evidence="2 3">
    <name type="scientific">Durusdinium trenchii</name>
    <dbReference type="NCBI Taxonomy" id="1381693"/>
    <lineage>
        <taxon>Eukaryota</taxon>
        <taxon>Sar</taxon>
        <taxon>Alveolata</taxon>
        <taxon>Dinophyceae</taxon>
        <taxon>Suessiales</taxon>
        <taxon>Symbiodiniaceae</taxon>
        <taxon>Durusdinium</taxon>
    </lineage>
</organism>
<evidence type="ECO:0000256" key="1">
    <source>
        <dbReference type="SAM" id="MobiDB-lite"/>
    </source>
</evidence>
<protein>
    <submittedName>
        <fullName evidence="2">Uncharacterized protein</fullName>
    </submittedName>
</protein>
<comment type="caution">
    <text evidence="2">The sequence shown here is derived from an EMBL/GenBank/DDBJ whole genome shotgun (WGS) entry which is preliminary data.</text>
</comment>
<keyword evidence="3" id="KW-1185">Reference proteome</keyword>
<evidence type="ECO:0000313" key="2">
    <source>
        <dbReference type="EMBL" id="CAK9015090.1"/>
    </source>
</evidence>
<accession>A0ABP0JKX1</accession>
<gene>
    <name evidence="2" type="ORF">CCMP2556_LOCUS11970</name>
</gene>
<proteinExistence type="predicted"/>